<evidence type="ECO:0000256" key="1">
    <source>
        <dbReference type="ARBA" id="ARBA00004642"/>
    </source>
</evidence>
<dbReference type="GO" id="GO:0071819">
    <property type="term" value="C:DUBm complex"/>
    <property type="evidence" value="ECO:0007669"/>
    <property type="project" value="UniProtKB-UniRule"/>
</dbReference>
<keyword evidence="8 11" id="KW-0010">Activator</keyword>
<dbReference type="AlphaFoldDB" id="A0A6L2PCZ7"/>
<dbReference type="GO" id="GO:0006325">
    <property type="term" value="P:chromatin organization"/>
    <property type="evidence" value="ECO:0007669"/>
    <property type="project" value="UniProtKB-KW"/>
</dbReference>
<evidence type="ECO:0000256" key="2">
    <source>
        <dbReference type="ARBA" id="ARBA00022448"/>
    </source>
</evidence>
<dbReference type="InParanoid" id="A0A6L2PCZ7"/>
<comment type="similarity">
    <text evidence="11">Belongs to the ENY2 family.</text>
</comment>
<dbReference type="GO" id="GO:0005654">
    <property type="term" value="C:nucleoplasm"/>
    <property type="evidence" value="ECO:0007669"/>
    <property type="project" value="UniProtKB-SubCell"/>
</dbReference>
<dbReference type="EMBL" id="BLKM01000205">
    <property type="protein sequence ID" value="GFG30256.1"/>
    <property type="molecule type" value="Genomic_DNA"/>
</dbReference>
<dbReference type="InterPro" id="IPR018783">
    <property type="entry name" value="TF_ENY2"/>
</dbReference>
<evidence type="ECO:0000256" key="10">
    <source>
        <dbReference type="ARBA" id="ARBA00023242"/>
    </source>
</evidence>
<organism evidence="12 13">
    <name type="scientific">Coptotermes formosanus</name>
    <name type="common">Formosan subterranean termite</name>
    <dbReference type="NCBI Taxonomy" id="36987"/>
    <lineage>
        <taxon>Eukaryota</taxon>
        <taxon>Metazoa</taxon>
        <taxon>Ecdysozoa</taxon>
        <taxon>Arthropoda</taxon>
        <taxon>Hexapoda</taxon>
        <taxon>Insecta</taxon>
        <taxon>Pterygota</taxon>
        <taxon>Neoptera</taxon>
        <taxon>Polyneoptera</taxon>
        <taxon>Dictyoptera</taxon>
        <taxon>Blattodea</taxon>
        <taxon>Blattoidea</taxon>
        <taxon>Termitoidae</taxon>
        <taxon>Rhinotermitidae</taxon>
        <taxon>Coptotermes</taxon>
    </lineage>
</organism>
<evidence type="ECO:0000313" key="13">
    <source>
        <dbReference type="Proteomes" id="UP000502823"/>
    </source>
</evidence>
<keyword evidence="4 11" id="KW-0156">Chromatin regulator</keyword>
<comment type="subunit">
    <text evidence="11">Component of the nuclear pore complex (NPC)-associated TREX-2 complex (transcription and export complex 2). Component of the SAGA transcription coactivator-HAT complex. Within the SAGA complex, participates to a subcomplex of SAGA called the DUB module (deubiquitination module).</text>
</comment>
<keyword evidence="9 11" id="KW-0804">Transcription</keyword>
<evidence type="ECO:0000256" key="7">
    <source>
        <dbReference type="ARBA" id="ARBA00023015"/>
    </source>
</evidence>
<dbReference type="PANTHER" id="PTHR12514">
    <property type="entry name" value="ENHANCER OF YELLOW 2 TRANSCRIPTION FACTOR"/>
    <property type="match status" value="1"/>
</dbReference>
<protein>
    <recommendedName>
        <fullName evidence="11">Enhancer of yellow 2 transcription factor</fullName>
    </recommendedName>
</protein>
<keyword evidence="6 11" id="KW-0811">Translocation</keyword>
<dbReference type="Proteomes" id="UP000502823">
    <property type="component" value="Unassembled WGS sequence"/>
</dbReference>
<dbReference type="Pfam" id="PF10163">
    <property type="entry name" value="EnY2"/>
    <property type="match status" value="1"/>
</dbReference>
<evidence type="ECO:0000256" key="11">
    <source>
        <dbReference type="HAMAP-Rule" id="MF_03046"/>
    </source>
</evidence>
<dbReference type="HAMAP" id="MF_03046">
    <property type="entry name" value="ENY2_Sus1"/>
    <property type="match status" value="1"/>
</dbReference>
<name>A0A6L2PCZ7_COPFO</name>
<keyword evidence="13" id="KW-1185">Reference proteome</keyword>
<evidence type="ECO:0000256" key="6">
    <source>
        <dbReference type="ARBA" id="ARBA00023010"/>
    </source>
</evidence>
<evidence type="ECO:0000256" key="9">
    <source>
        <dbReference type="ARBA" id="ARBA00023163"/>
    </source>
</evidence>
<dbReference type="GO" id="GO:0015031">
    <property type="term" value="P:protein transport"/>
    <property type="evidence" value="ECO:0007669"/>
    <property type="project" value="UniProtKB-KW"/>
</dbReference>
<comment type="subcellular location">
    <subcellularLocation>
        <location evidence="1 11">Nucleus</location>
        <location evidence="1 11">Nucleoplasm</location>
    </subcellularLocation>
</comment>
<keyword evidence="3 11" id="KW-0509">mRNA transport</keyword>
<keyword evidence="7 11" id="KW-0805">Transcription regulation</keyword>
<sequence length="99" mass="11520">MASVEFVCDTVRPIHTKEESRVSKWDLLLKELLRTRLIECGWRDQVQMLCREVVRERGVHNLKADDLIAEITSKGRALVPDSVKKELLQKIKAYLVQDM</sequence>
<dbReference type="FunCoup" id="A0A6L2PCZ7">
    <property type="interactions" value="1343"/>
</dbReference>
<keyword evidence="10 11" id="KW-0539">Nucleus</keyword>
<keyword evidence="5 11" id="KW-0653">Protein transport</keyword>
<dbReference type="OrthoDB" id="6221744at2759"/>
<accession>A0A6L2PCZ7</accession>
<reference evidence="13" key="1">
    <citation type="submission" date="2020-01" db="EMBL/GenBank/DDBJ databases">
        <title>Draft genome sequence of the Termite Coptotermes fromosanus.</title>
        <authorList>
            <person name="Itakura S."/>
            <person name="Yosikawa Y."/>
            <person name="Umezawa K."/>
        </authorList>
    </citation>
    <scope>NUCLEOTIDE SEQUENCE [LARGE SCALE GENOMIC DNA]</scope>
</reference>
<dbReference type="GO" id="GO:0003713">
    <property type="term" value="F:transcription coactivator activity"/>
    <property type="evidence" value="ECO:0007669"/>
    <property type="project" value="UniProtKB-UniRule"/>
</dbReference>
<comment type="function">
    <text evidence="11">Involved in mRNA export coupled transcription activation by association with both the TREX-2 and the SAGA complexes. The transcription regulatory histone acetylation (HAT) complex SAGA is a multiprotein complex that activates transcription by remodeling chromatin and mediating histone acetylation and deubiquitination. Within the SAGA complex, participates to a subcomplex that specifically deubiquitinates histones. The SAGA complex is recruited to specific gene promoters by activators, where it is required for transcription. The TREX-2 complex functions in docking export-competent ribonucleoprotein particles (mRNPs) to the nuclear entrance of the nuclear pore complex (nuclear basket). TREX-2 participates in mRNA export and accurate chromatin positioning in the nucleus by tethering genes to the nuclear periphery.</text>
</comment>
<dbReference type="GO" id="GO:0000124">
    <property type="term" value="C:SAGA complex"/>
    <property type="evidence" value="ECO:0007669"/>
    <property type="project" value="UniProtKB-UniRule"/>
</dbReference>
<dbReference type="GO" id="GO:0006406">
    <property type="term" value="P:mRNA export from nucleus"/>
    <property type="evidence" value="ECO:0007669"/>
    <property type="project" value="UniProtKB-UniRule"/>
</dbReference>
<evidence type="ECO:0000256" key="3">
    <source>
        <dbReference type="ARBA" id="ARBA00022816"/>
    </source>
</evidence>
<proteinExistence type="inferred from homology"/>
<gene>
    <name evidence="11" type="primary">e(y)2</name>
    <name evidence="12" type="ORF">Cfor_11800</name>
</gene>
<dbReference type="InterPro" id="IPR038212">
    <property type="entry name" value="TF_EnY2_sf"/>
</dbReference>
<evidence type="ECO:0000313" key="12">
    <source>
        <dbReference type="EMBL" id="GFG30256.1"/>
    </source>
</evidence>
<dbReference type="FunFam" id="1.10.246.140:FF:000001">
    <property type="entry name" value="Transcription and mRNA export factor ENY2"/>
    <property type="match status" value="1"/>
</dbReference>
<comment type="caution">
    <text evidence="12">The sequence shown here is derived from an EMBL/GenBank/DDBJ whole genome shotgun (WGS) entry which is preliminary data.</text>
</comment>
<dbReference type="GO" id="GO:0006368">
    <property type="term" value="P:transcription elongation by RNA polymerase II"/>
    <property type="evidence" value="ECO:0007669"/>
    <property type="project" value="UniProtKB-UniRule"/>
</dbReference>
<evidence type="ECO:0000256" key="4">
    <source>
        <dbReference type="ARBA" id="ARBA00022853"/>
    </source>
</evidence>
<dbReference type="GO" id="GO:0005643">
    <property type="term" value="C:nuclear pore"/>
    <property type="evidence" value="ECO:0007669"/>
    <property type="project" value="UniProtKB-UniRule"/>
</dbReference>
<dbReference type="Gene3D" id="1.10.246.140">
    <property type="match status" value="1"/>
</dbReference>
<evidence type="ECO:0000256" key="8">
    <source>
        <dbReference type="ARBA" id="ARBA00023159"/>
    </source>
</evidence>
<evidence type="ECO:0000256" key="5">
    <source>
        <dbReference type="ARBA" id="ARBA00022927"/>
    </source>
</evidence>
<dbReference type="GO" id="GO:0070390">
    <property type="term" value="C:transcription export complex 2"/>
    <property type="evidence" value="ECO:0007669"/>
    <property type="project" value="UniProtKB-UniRule"/>
</dbReference>
<keyword evidence="2 11" id="KW-0813">Transport</keyword>